<dbReference type="AlphaFoldDB" id="A0A2N5HFG9"/>
<evidence type="ECO:0000313" key="1">
    <source>
        <dbReference type="EMBL" id="PLS04278.1"/>
    </source>
</evidence>
<reference evidence="1 2" key="1">
    <citation type="submission" date="2017-11" db="EMBL/GenBank/DDBJ databases">
        <title>Comparitive Functional Genomics of Dry Heat Resistant strains isolated from the Viking Spacecraft.</title>
        <authorList>
            <person name="Seuylemezian A."/>
            <person name="Cooper K."/>
            <person name="Vaishampayan P."/>
        </authorList>
    </citation>
    <scope>NUCLEOTIDE SEQUENCE [LARGE SCALE GENOMIC DNA]</scope>
    <source>
        <strain evidence="1 2">V32-6</strain>
    </source>
</reference>
<gene>
    <name evidence="1" type="ORF">CVD27_12315</name>
</gene>
<dbReference type="EMBL" id="PGVE01000044">
    <property type="protein sequence ID" value="PLS04278.1"/>
    <property type="molecule type" value="Genomic_DNA"/>
</dbReference>
<sequence>MGTVLLLPKRNHKNRPHASFTSDIIRIGEVLSHHLKSLKDVAYPHSPLVETGVLWEPVHFGFNSHL</sequence>
<evidence type="ECO:0000313" key="2">
    <source>
        <dbReference type="Proteomes" id="UP000234950"/>
    </source>
</evidence>
<accession>A0A2N5HFG9</accession>
<proteinExistence type="predicted"/>
<name>A0A2N5HFG9_9BACI</name>
<keyword evidence="2" id="KW-1185">Reference proteome</keyword>
<comment type="caution">
    <text evidence="1">The sequence shown here is derived from an EMBL/GenBank/DDBJ whole genome shotgun (WGS) entry which is preliminary data.</text>
</comment>
<dbReference type="Proteomes" id="UP000234950">
    <property type="component" value="Unassembled WGS sequence"/>
</dbReference>
<protein>
    <submittedName>
        <fullName evidence="1">Uncharacterized protein</fullName>
    </submittedName>
</protein>
<organism evidence="1 2">
    <name type="scientific">Neobacillus cucumis</name>
    <dbReference type="NCBI Taxonomy" id="1740721"/>
    <lineage>
        <taxon>Bacteria</taxon>
        <taxon>Bacillati</taxon>
        <taxon>Bacillota</taxon>
        <taxon>Bacilli</taxon>
        <taxon>Bacillales</taxon>
        <taxon>Bacillaceae</taxon>
        <taxon>Neobacillus</taxon>
    </lineage>
</organism>